<dbReference type="Pfam" id="PF01435">
    <property type="entry name" value="Peptidase_M48"/>
    <property type="match status" value="1"/>
</dbReference>
<reference evidence="9" key="3">
    <citation type="submission" date="2018-08" db="EMBL/GenBank/DDBJ databases">
        <title>Leveraging single-cell genomics to expand the Fungal Tree of Life.</title>
        <authorList>
            <consortium name="DOE Joint Genome Institute"/>
            <person name="Ahrendt S.R."/>
            <person name="Quandt C.A."/>
            <person name="Ciobanu D."/>
            <person name="Clum A."/>
            <person name="Salamov A."/>
            <person name="Andreopoulos B."/>
            <person name="Cheng J.-F."/>
            <person name="Woyke T."/>
            <person name="Pelin A."/>
            <person name="Henrissat B."/>
            <person name="Reynolds N."/>
            <person name="Benny G.L."/>
            <person name="Smith M.E."/>
            <person name="James T.Y."/>
            <person name="Grigoriev I.V."/>
        </authorList>
    </citation>
    <scope>NUCLEOTIDE SEQUENCE</scope>
    <source>
        <strain evidence="9">CSF55</strain>
    </source>
</reference>
<dbReference type="GO" id="GO:0051603">
    <property type="term" value="P:proteolysis involved in protein catabolic process"/>
    <property type="evidence" value="ECO:0007669"/>
    <property type="project" value="TreeGrafter"/>
</dbReference>
<evidence type="ECO:0000313" key="8">
    <source>
        <dbReference type="EMBL" id="EPZ31398.1"/>
    </source>
</evidence>
<dbReference type="Proteomes" id="UP000281549">
    <property type="component" value="Unassembled WGS sequence"/>
</dbReference>
<reference evidence="11" key="2">
    <citation type="journal article" date="2018" name="Nat. Microbiol.">
        <title>Leveraging single-cell genomics to expand the fungal tree of life.</title>
        <authorList>
            <person name="Ahrendt S.R."/>
            <person name="Quandt C.A."/>
            <person name="Ciobanu D."/>
            <person name="Clum A."/>
            <person name="Salamov A."/>
            <person name="Andreopoulos B."/>
            <person name="Cheng J.F."/>
            <person name="Woyke T."/>
            <person name="Pelin A."/>
            <person name="Henrissat B."/>
            <person name="Reynolds N.K."/>
            <person name="Benny G.L."/>
            <person name="Smith M.E."/>
            <person name="James T.Y."/>
            <person name="Grigoriev I.V."/>
        </authorList>
    </citation>
    <scope>NUCLEOTIDE SEQUENCE [LARGE SCALE GENOMIC DNA]</scope>
    <source>
        <strain evidence="11">CSF55</strain>
    </source>
</reference>
<dbReference type="EMBL" id="KE561231">
    <property type="protein sequence ID" value="EPZ31398.1"/>
    <property type="molecule type" value="Genomic_DNA"/>
</dbReference>
<keyword evidence="3 6" id="KW-0378">Hydrolase</keyword>
<evidence type="ECO:0000259" key="7">
    <source>
        <dbReference type="Pfam" id="PF01435"/>
    </source>
</evidence>
<dbReference type="PANTHER" id="PTHR22726">
    <property type="entry name" value="METALLOENDOPEPTIDASE OMA1"/>
    <property type="match status" value="1"/>
</dbReference>
<keyword evidence="1 6" id="KW-0645">Protease</keyword>
<dbReference type="OrthoDB" id="7464992at2759"/>
<feature type="domain" description="Peptidase M48" evidence="7">
    <location>
        <begin position="101"/>
        <end position="272"/>
    </location>
</feature>
<keyword evidence="10" id="KW-1185">Reference proteome</keyword>
<dbReference type="CDD" id="cd07331">
    <property type="entry name" value="M48C_Oma1_like"/>
    <property type="match status" value="1"/>
</dbReference>
<dbReference type="GO" id="GO:0016020">
    <property type="term" value="C:membrane"/>
    <property type="evidence" value="ECO:0007669"/>
    <property type="project" value="TreeGrafter"/>
</dbReference>
<dbReference type="STRING" id="988480.A0A075AS58"/>
<evidence type="ECO:0000256" key="1">
    <source>
        <dbReference type="ARBA" id="ARBA00022670"/>
    </source>
</evidence>
<dbReference type="EMBL" id="ML005915">
    <property type="protein sequence ID" value="RKP17296.1"/>
    <property type="molecule type" value="Genomic_DNA"/>
</dbReference>
<dbReference type="GO" id="GO:0004222">
    <property type="term" value="F:metalloendopeptidase activity"/>
    <property type="evidence" value="ECO:0007669"/>
    <property type="project" value="InterPro"/>
</dbReference>
<dbReference type="InterPro" id="IPR051156">
    <property type="entry name" value="Mito/Outer_Membr_Metalloprot"/>
</dbReference>
<dbReference type="OMA" id="RFNCYSE"/>
<name>A0A075AS58_ROZAC</name>
<gene>
    <name evidence="8" type="ORF">O9G_005812</name>
    <name evidence="9" type="ORF">ROZALSC1DRAFT_30880</name>
</gene>
<organism evidence="8 10">
    <name type="scientific">Rozella allomycis (strain CSF55)</name>
    <dbReference type="NCBI Taxonomy" id="988480"/>
    <lineage>
        <taxon>Eukaryota</taxon>
        <taxon>Fungi</taxon>
        <taxon>Fungi incertae sedis</taxon>
        <taxon>Cryptomycota</taxon>
        <taxon>Cryptomycota incertae sedis</taxon>
        <taxon>Rozella</taxon>
    </lineage>
</organism>
<dbReference type="Proteomes" id="UP000030755">
    <property type="component" value="Unassembled WGS sequence"/>
</dbReference>
<dbReference type="AlphaFoldDB" id="A0A075AS58"/>
<evidence type="ECO:0000256" key="6">
    <source>
        <dbReference type="RuleBase" id="RU003983"/>
    </source>
</evidence>
<evidence type="ECO:0000256" key="4">
    <source>
        <dbReference type="ARBA" id="ARBA00022833"/>
    </source>
</evidence>
<dbReference type="PANTHER" id="PTHR22726:SF1">
    <property type="entry name" value="METALLOENDOPEPTIDASE OMA1, MITOCHONDRIAL"/>
    <property type="match status" value="1"/>
</dbReference>
<reference evidence="8 10" key="1">
    <citation type="journal article" date="2013" name="Curr. Biol.">
        <title>Shared signatures of parasitism and phylogenomics unite Cryptomycota and microsporidia.</title>
        <authorList>
            <person name="James T.Y."/>
            <person name="Pelin A."/>
            <person name="Bonen L."/>
            <person name="Ahrendt S."/>
            <person name="Sain D."/>
            <person name="Corradi N."/>
            <person name="Stajich J.E."/>
        </authorList>
    </citation>
    <scope>NUCLEOTIDE SEQUENCE [LARGE SCALE GENOMIC DNA]</scope>
    <source>
        <strain evidence="8 10">CSF55</strain>
        <strain evidence="8 10">CSF55</strain>
    </source>
</reference>
<accession>A0A075AS58</accession>
<evidence type="ECO:0000256" key="2">
    <source>
        <dbReference type="ARBA" id="ARBA00022723"/>
    </source>
</evidence>
<dbReference type="HOGENOM" id="CLU_029002_5_0_1"/>
<comment type="similarity">
    <text evidence="6">Belongs to the peptidase M48 family.</text>
</comment>
<dbReference type="Gene3D" id="3.30.2010.10">
    <property type="entry name" value="Metalloproteases ('zincins'), catalytic domain"/>
    <property type="match status" value="1"/>
</dbReference>
<keyword evidence="4 6" id="KW-0862">Zinc</keyword>
<evidence type="ECO:0000313" key="10">
    <source>
        <dbReference type="Proteomes" id="UP000030755"/>
    </source>
</evidence>
<keyword evidence="2" id="KW-0479">Metal-binding</keyword>
<comment type="cofactor">
    <cofactor evidence="6">
        <name>Zn(2+)</name>
        <dbReference type="ChEBI" id="CHEBI:29105"/>
    </cofactor>
    <text evidence="6">Binds 1 zinc ion per subunit.</text>
</comment>
<keyword evidence="5 6" id="KW-0482">Metalloprotease</keyword>
<evidence type="ECO:0000313" key="9">
    <source>
        <dbReference type="EMBL" id="RKP17296.1"/>
    </source>
</evidence>
<evidence type="ECO:0000313" key="11">
    <source>
        <dbReference type="Proteomes" id="UP000281549"/>
    </source>
</evidence>
<protein>
    <submittedName>
        <fullName evidence="8">Peptidase M48 domain-containing protein</fullName>
    </submittedName>
</protein>
<dbReference type="GO" id="GO:0046872">
    <property type="term" value="F:metal ion binding"/>
    <property type="evidence" value="ECO:0007669"/>
    <property type="project" value="UniProtKB-KW"/>
</dbReference>
<proteinExistence type="inferred from homology"/>
<evidence type="ECO:0000256" key="3">
    <source>
        <dbReference type="ARBA" id="ARBA00022801"/>
    </source>
</evidence>
<evidence type="ECO:0000256" key="5">
    <source>
        <dbReference type="ARBA" id="ARBA00023049"/>
    </source>
</evidence>
<dbReference type="InterPro" id="IPR001915">
    <property type="entry name" value="Peptidase_M48"/>
</dbReference>
<sequence length="301" mass="34766">MFSKILFNQSRRRFSNNLKRFKGSNPWYYSPNKWKLFAFTTCFSAGFYFYSREEIPYLGKKRFIAISPSTEKAIDLGKMTYNQVTARYRHQFLPKWHPIYRRIQSVADKLIQSLENDQRYSRDWQLFVIDAPIENAFVIPGGQIFVFTGLLRVATSDDEIAAVIGHEMSHVILRHPAQGISLRILLGLARIALDLTLGMGAFFDTLGTFGFMLPYSRLKSEKEADHVGLLIMSRACYDPNGAKMEKLKIGASVPSLLATHPPHHERISFLNEKLAEANDLRRLHCNTEEFYQFDGLFSRFF</sequence>